<proteinExistence type="predicted"/>
<keyword evidence="1" id="KW-0472">Membrane</keyword>
<keyword evidence="1" id="KW-0812">Transmembrane</keyword>
<dbReference type="PANTHER" id="PTHR36974">
    <property type="entry name" value="MEMBRANE PROTEIN-RELATED"/>
    <property type="match status" value="1"/>
</dbReference>
<feature type="transmembrane region" description="Helical" evidence="1">
    <location>
        <begin position="114"/>
        <end position="132"/>
    </location>
</feature>
<keyword evidence="3" id="KW-1185">Reference proteome</keyword>
<name>A0A7Y9DWK9_9PSEU</name>
<dbReference type="Proteomes" id="UP000535890">
    <property type="component" value="Unassembled WGS sequence"/>
</dbReference>
<evidence type="ECO:0000256" key="1">
    <source>
        <dbReference type="SAM" id="Phobius"/>
    </source>
</evidence>
<evidence type="ECO:0000313" key="2">
    <source>
        <dbReference type="EMBL" id="NYD36761.1"/>
    </source>
</evidence>
<dbReference type="PANTHER" id="PTHR36974:SF1">
    <property type="entry name" value="DOXX FAMILY MEMBRANE PROTEIN"/>
    <property type="match status" value="1"/>
</dbReference>
<sequence length="145" mass="15988">MAESVEPRPRLVGRVLLGLFLTAAGITHLGPLRLEFRGQVPSWFPVDADLVVLVSGVVEIALGLALLLLRSRRRVVGVVVALFFVAVFPGNLWQYLDGVSAFGLDDDRARLTRLFFQPLLVLWALWVAGVLTRSDRQEPSRTVVG</sequence>
<organism evidence="2 3">
    <name type="scientific">Actinomycetospora corticicola</name>
    <dbReference type="NCBI Taxonomy" id="663602"/>
    <lineage>
        <taxon>Bacteria</taxon>
        <taxon>Bacillati</taxon>
        <taxon>Actinomycetota</taxon>
        <taxon>Actinomycetes</taxon>
        <taxon>Pseudonocardiales</taxon>
        <taxon>Pseudonocardiaceae</taxon>
        <taxon>Actinomycetospora</taxon>
    </lineage>
</organism>
<gene>
    <name evidence="2" type="ORF">BJ983_002863</name>
</gene>
<dbReference type="RefSeq" id="WP_179794387.1">
    <property type="nucleotide sequence ID" value="NZ_BAABHP010000021.1"/>
</dbReference>
<dbReference type="EMBL" id="JACCBN010000001">
    <property type="protein sequence ID" value="NYD36761.1"/>
    <property type="molecule type" value="Genomic_DNA"/>
</dbReference>
<dbReference type="AlphaFoldDB" id="A0A7Y9DWK9"/>
<feature type="transmembrane region" description="Helical" evidence="1">
    <location>
        <begin position="76"/>
        <end position="94"/>
    </location>
</feature>
<evidence type="ECO:0000313" key="3">
    <source>
        <dbReference type="Proteomes" id="UP000535890"/>
    </source>
</evidence>
<feature type="transmembrane region" description="Helical" evidence="1">
    <location>
        <begin position="50"/>
        <end position="69"/>
    </location>
</feature>
<accession>A0A7Y9DWK9</accession>
<reference evidence="2 3" key="1">
    <citation type="submission" date="2020-07" db="EMBL/GenBank/DDBJ databases">
        <title>Sequencing the genomes of 1000 actinobacteria strains.</title>
        <authorList>
            <person name="Klenk H.-P."/>
        </authorList>
    </citation>
    <scope>NUCLEOTIDE SEQUENCE [LARGE SCALE GENOMIC DNA]</scope>
    <source>
        <strain evidence="2 3">DSM 45772</strain>
    </source>
</reference>
<comment type="caution">
    <text evidence="2">The sequence shown here is derived from an EMBL/GenBank/DDBJ whole genome shotgun (WGS) entry which is preliminary data.</text>
</comment>
<keyword evidence="1" id="KW-1133">Transmembrane helix</keyword>
<protein>
    <submittedName>
        <fullName evidence="2">Putative membrane protein</fullName>
    </submittedName>
</protein>
<feature type="transmembrane region" description="Helical" evidence="1">
    <location>
        <begin position="12"/>
        <end position="30"/>
    </location>
</feature>